<dbReference type="PANTHER" id="PTHR31264:SF3">
    <property type="entry name" value="OS07G0554100 PROTEIN"/>
    <property type="match status" value="1"/>
</dbReference>
<organism evidence="1 2">
    <name type="scientific">Urochloa decumbens</name>
    <dbReference type="NCBI Taxonomy" id="240449"/>
    <lineage>
        <taxon>Eukaryota</taxon>
        <taxon>Viridiplantae</taxon>
        <taxon>Streptophyta</taxon>
        <taxon>Embryophyta</taxon>
        <taxon>Tracheophyta</taxon>
        <taxon>Spermatophyta</taxon>
        <taxon>Magnoliopsida</taxon>
        <taxon>Liliopsida</taxon>
        <taxon>Poales</taxon>
        <taxon>Poaceae</taxon>
        <taxon>PACMAD clade</taxon>
        <taxon>Panicoideae</taxon>
        <taxon>Panicodae</taxon>
        <taxon>Paniceae</taxon>
        <taxon>Melinidinae</taxon>
        <taxon>Urochloa</taxon>
    </lineage>
</organism>
<keyword evidence="2" id="KW-1185">Reference proteome</keyword>
<sequence>MSSPTRRILPRLEAAASPGQLAALTDDLLEEIFVRIASPIDLARAATACASFHRLITDPAFLRRYRSLHPPLILGFVNGNLEGFQPAEVPHPSAPAGRAMARAADFSFDFLPQGRWNHWNYCNARDGRILLDCYPEEEEAGFLPDLVVCDPLSRRYLLLPPIPDGQVHEQDLQYCDASLVPCADEDNEASFRVIVEMQCATDLVVFVHSSGFGREDLNPWSLSISQDTLSGQIGFSIIGCPCYAYGCIYWQVCSRNKLLKLNMERMEFSTVDLPLGQDEQNCIIVVVEEGDGRIGFFSHIMCEMSVYYYTSMQNEGNRANEWQIKNVIQLPTDGHGLQIIGTPQRYIFLIGDTTCFALEIKTMKIERVSHITIHNFLPFLGFPPSMSPRRI</sequence>
<dbReference type="SUPFAM" id="SSF81383">
    <property type="entry name" value="F-box domain"/>
    <property type="match status" value="1"/>
</dbReference>
<dbReference type="PANTHER" id="PTHR31264">
    <property type="entry name" value="OS07G0554500 PROTEIN-RELATED"/>
    <property type="match status" value="1"/>
</dbReference>
<evidence type="ECO:0008006" key="3">
    <source>
        <dbReference type="Google" id="ProtNLM"/>
    </source>
</evidence>
<proteinExistence type="predicted"/>
<accession>A0ABC9FWB2</accession>
<evidence type="ECO:0000313" key="1">
    <source>
        <dbReference type="EMBL" id="CAL5083368.1"/>
    </source>
</evidence>
<reference evidence="1" key="1">
    <citation type="submission" date="2024-10" db="EMBL/GenBank/DDBJ databases">
        <authorList>
            <person name="Ryan C."/>
        </authorList>
    </citation>
    <scope>NUCLEOTIDE SEQUENCE [LARGE SCALE GENOMIC DNA]</scope>
</reference>
<dbReference type="AlphaFoldDB" id="A0ABC9FWB2"/>
<name>A0ABC9FWB2_9POAL</name>
<dbReference type="EMBL" id="OZ075117">
    <property type="protein sequence ID" value="CAL5083368.1"/>
    <property type="molecule type" value="Genomic_DNA"/>
</dbReference>
<dbReference type="Proteomes" id="UP001497457">
    <property type="component" value="Chromosome 7b"/>
</dbReference>
<dbReference type="InterPro" id="IPR036047">
    <property type="entry name" value="F-box-like_dom_sf"/>
</dbReference>
<evidence type="ECO:0000313" key="2">
    <source>
        <dbReference type="Proteomes" id="UP001497457"/>
    </source>
</evidence>
<gene>
    <name evidence="1" type="ORF">URODEC1_LOCUS109889</name>
</gene>
<protein>
    <recommendedName>
        <fullName evidence="3">F-box domain-containing protein</fullName>
    </recommendedName>
</protein>